<protein>
    <submittedName>
        <fullName evidence="1">Uncharacterized protein</fullName>
    </submittedName>
</protein>
<dbReference type="Proteomes" id="UP000193144">
    <property type="component" value="Unassembled WGS sequence"/>
</dbReference>
<dbReference type="OrthoDB" id="3786030at2759"/>
<sequence length="359" mass="40941">MADLPELTNADGTAIYRSILEEDECLNMLMVEMSFSTSACDKNPLDVEGMHEYVEPQAANRLHEYILQEHGFLDIDLGPDEEYFEPDMHPIFRRSSWAGVCFLDEVYEQMKPALTLVTKLITTKGLNGWRAHALYGTLEIDFSPGKRFFKENILETDLAQARLDVAAHWEMLSTNLVFYRLPQRSNDAKSTIHGCLCNFAWAALVDLSPAILLSRKAPPKHMFEPQIGLHVELIYLLLSPLNGLPTVPEPYAFLTDAMPQVGASLEFAIFGAKLSSSPFNMKVVGPLYARTWHVIHSYPYIDASVDADWLQAWFRKDTYARMDEVISDNLLEVPHPVGQPDWFRAIRYKNKGWHQIVYI</sequence>
<reference evidence="1 2" key="1">
    <citation type="submission" date="2016-07" db="EMBL/GenBank/DDBJ databases">
        <title>Pervasive Adenine N6-methylation of Active Genes in Fungi.</title>
        <authorList>
            <consortium name="DOE Joint Genome Institute"/>
            <person name="Mondo S.J."/>
            <person name="Dannebaum R.O."/>
            <person name="Kuo R.C."/>
            <person name="Labutti K."/>
            <person name="Haridas S."/>
            <person name="Kuo A."/>
            <person name="Salamov A."/>
            <person name="Ahrendt S.R."/>
            <person name="Lipzen A."/>
            <person name="Sullivan W."/>
            <person name="Andreopoulos W.B."/>
            <person name="Clum A."/>
            <person name="Lindquist E."/>
            <person name="Daum C."/>
            <person name="Ramamoorthy G.K."/>
            <person name="Gryganskyi A."/>
            <person name="Culley D."/>
            <person name="Magnuson J.K."/>
            <person name="James T.Y."/>
            <person name="O'Malley M.A."/>
            <person name="Stajich J.E."/>
            <person name="Spatafora J.W."/>
            <person name="Visel A."/>
            <person name="Grigoriev I.V."/>
        </authorList>
    </citation>
    <scope>NUCLEOTIDE SEQUENCE [LARGE SCALE GENOMIC DNA]</scope>
    <source>
        <strain evidence="1 2">CBS 115471</strain>
    </source>
</reference>
<evidence type="ECO:0000313" key="1">
    <source>
        <dbReference type="EMBL" id="ORY02050.1"/>
    </source>
</evidence>
<accession>A0A1Y1YVJ1</accession>
<keyword evidence="2" id="KW-1185">Reference proteome</keyword>
<dbReference type="AlphaFoldDB" id="A0A1Y1YVJ1"/>
<proteinExistence type="predicted"/>
<dbReference type="EMBL" id="MCFA01000162">
    <property type="protein sequence ID" value="ORY02050.1"/>
    <property type="molecule type" value="Genomic_DNA"/>
</dbReference>
<gene>
    <name evidence="1" type="ORF">BCR34DRAFT_618166</name>
</gene>
<evidence type="ECO:0000313" key="2">
    <source>
        <dbReference type="Proteomes" id="UP000193144"/>
    </source>
</evidence>
<organism evidence="1 2">
    <name type="scientific">Clohesyomyces aquaticus</name>
    <dbReference type="NCBI Taxonomy" id="1231657"/>
    <lineage>
        <taxon>Eukaryota</taxon>
        <taxon>Fungi</taxon>
        <taxon>Dikarya</taxon>
        <taxon>Ascomycota</taxon>
        <taxon>Pezizomycotina</taxon>
        <taxon>Dothideomycetes</taxon>
        <taxon>Pleosporomycetidae</taxon>
        <taxon>Pleosporales</taxon>
        <taxon>Lindgomycetaceae</taxon>
        <taxon>Clohesyomyces</taxon>
    </lineage>
</organism>
<comment type="caution">
    <text evidence="1">The sequence shown here is derived from an EMBL/GenBank/DDBJ whole genome shotgun (WGS) entry which is preliminary data.</text>
</comment>
<name>A0A1Y1YVJ1_9PLEO</name>